<proteinExistence type="predicted"/>
<feature type="region of interest" description="Disordered" evidence="1">
    <location>
        <begin position="169"/>
        <end position="190"/>
    </location>
</feature>
<comment type="caution">
    <text evidence="2">The sequence shown here is derived from an EMBL/GenBank/DDBJ whole genome shotgun (WGS) entry which is preliminary data.</text>
</comment>
<organism evidence="2 3">
    <name type="scientific">Pleurodeles waltl</name>
    <name type="common">Iberian ribbed newt</name>
    <dbReference type="NCBI Taxonomy" id="8319"/>
    <lineage>
        <taxon>Eukaryota</taxon>
        <taxon>Metazoa</taxon>
        <taxon>Chordata</taxon>
        <taxon>Craniata</taxon>
        <taxon>Vertebrata</taxon>
        <taxon>Euteleostomi</taxon>
        <taxon>Amphibia</taxon>
        <taxon>Batrachia</taxon>
        <taxon>Caudata</taxon>
        <taxon>Salamandroidea</taxon>
        <taxon>Salamandridae</taxon>
        <taxon>Pleurodelinae</taxon>
        <taxon>Pleurodeles</taxon>
    </lineage>
</organism>
<dbReference type="AlphaFoldDB" id="A0AAV7RCB7"/>
<dbReference type="EMBL" id="JANPWB010000009">
    <property type="protein sequence ID" value="KAJ1149949.1"/>
    <property type="molecule type" value="Genomic_DNA"/>
</dbReference>
<evidence type="ECO:0000313" key="3">
    <source>
        <dbReference type="Proteomes" id="UP001066276"/>
    </source>
</evidence>
<feature type="region of interest" description="Disordered" evidence="1">
    <location>
        <begin position="85"/>
        <end position="153"/>
    </location>
</feature>
<sequence>MGPVLPPTRRSLRCLLNCKCQGVPLCRLVSRSAPLSSSKGVRVRLPSLGPGRAPSHLVPFTGGGTPAGSPVASPGRLRLSVLNSRGLSHLDPGGPEAKTGSSPMGPVLPPWSAHSVLPSEPLVQDPRARRRHPAAPNPLAPRPGSPPARTTVFSTGGCTGLLCRRLQGRAPFNRRSRRPRRSSWTTRLPS</sequence>
<dbReference type="Proteomes" id="UP001066276">
    <property type="component" value="Chromosome 5"/>
</dbReference>
<accession>A0AAV7RCB7</accession>
<reference evidence="2" key="1">
    <citation type="journal article" date="2022" name="bioRxiv">
        <title>Sequencing and chromosome-scale assembly of the giantPleurodeles waltlgenome.</title>
        <authorList>
            <person name="Brown T."/>
            <person name="Elewa A."/>
            <person name="Iarovenko S."/>
            <person name="Subramanian E."/>
            <person name="Araus A.J."/>
            <person name="Petzold A."/>
            <person name="Susuki M."/>
            <person name="Suzuki K.-i.T."/>
            <person name="Hayashi T."/>
            <person name="Toyoda A."/>
            <person name="Oliveira C."/>
            <person name="Osipova E."/>
            <person name="Leigh N.D."/>
            <person name="Simon A."/>
            <person name="Yun M.H."/>
        </authorList>
    </citation>
    <scope>NUCLEOTIDE SEQUENCE</scope>
    <source>
        <strain evidence="2">20211129_DDA</strain>
        <tissue evidence="2">Liver</tissue>
    </source>
</reference>
<keyword evidence="3" id="KW-1185">Reference proteome</keyword>
<feature type="compositionally biased region" description="Basic residues" evidence="1">
    <location>
        <begin position="172"/>
        <end position="181"/>
    </location>
</feature>
<name>A0AAV7RCB7_PLEWA</name>
<protein>
    <submittedName>
        <fullName evidence="2">Uncharacterized protein</fullName>
    </submittedName>
</protein>
<evidence type="ECO:0000256" key="1">
    <source>
        <dbReference type="SAM" id="MobiDB-lite"/>
    </source>
</evidence>
<feature type="compositionally biased region" description="Pro residues" evidence="1">
    <location>
        <begin position="135"/>
        <end position="146"/>
    </location>
</feature>
<evidence type="ECO:0000313" key="2">
    <source>
        <dbReference type="EMBL" id="KAJ1149949.1"/>
    </source>
</evidence>
<gene>
    <name evidence="2" type="ORF">NDU88_002747</name>
</gene>